<accession>A0ABU1WXD7</accession>
<dbReference type="Pfam" id="PF11003">
    <property type="entry name" value="DUF2842"/>
    <property type="match status" value="1"/>
</dbReference>
<dbReference type="EMBL" id="JAVDWV010000003">
    <property type="protein sequence ID" value="MDR7153975.1"/>
    <property type="molecule type" value="Genomic_DNA"/>
</dbReference>
<keyword evidence="1" id="KW-0812">Transmembrane</keyword>
<feature type="transmembrane region" description="Helical" evidence="1">
    <location>
        <begin position="49"/>
        <end position="69"/>
    </location>
</feature>
<sequence length="80" mass="9219">MSIDPRHYHQPSWRKPVGMLAIVGLIALWAVLVGSLSGQIGTLPMWAQVPVYIFLGLIWIWILPLKRLLAWMETGRWRRG</sequence>
<gene>
    <name evidence="2" type="ORF">J2W40_000778</name>
</gene>
<protein>
    <recommendedName>
        <fullName evidence="4">DUF2842 domain-containing protein</fullName>
    </recommendedName>
</protein>
<dbReference type="Proteomes" id="UP001267638">
    <property type="component" value="Unassembled WGS sequence"/>
</dbReference>
<feature type="transmembrane region" description="Helical" evidence="1">
    <location>
        <begin position="16"/>
        <end position="37"/>
    </location>
</feature>
<evidence type="ECO:0000313" key="3">
    <source>
        <dbReference type="Proteomes" id="UP001267638"/>
    </source>
</evidence>
<evidence type="ECO:0000256" key="1">
    <source>
        <dbReference type="SAM" id="Phobius"/>
    </source>
</evidence>
<comment type="caution">
    <text evidence="2">The sequence shown here is derived from an EMBL/GenBank/DDBJ whole genome shotgun (WGS) entry which is preliminary data.</text>
</comment>
<organism evidence="2 3">
    <name type="scientific">Sphingobium xenophagum</name>
    <dbReference type="NCBI Taxonomy" id="121428"/>
    <lineage>
        <taxon>Bacteria</taxon>
        <taxon>Pseudomonadati</taxon>
        <taxon>Pseudomonadota</taxon>
        <taxon>Alphaproteobacteria</taxon>
        <taxon>Sphingomonadales</taxon>
        <taxon>Sphingomonadaceae</taxon>
        <taxon>Sphingobium</taxon>
    </lineage>
</organism>
<dbReference type="InterPro" id="IPR021265">
    <property type="entry name" value="DUF2842"/>
</dbReference>
<dbReference type="RefSeq" id="WP_310222079.1">
    <property type="nucleotide sequence ID" value="NZ_JAVDWV010000003.1"/>
</dbReference>
<keyword evidence="3" id="KW-1185">Reference proteome</keyword>
<evidence type="ECO:0000313" key="2">
    <source>
        <dbReference type="EMBL" id="MDR7153975.1"/>
    </source>
</evidence>
<evidence type="ECO:0008006" key="4">
    <source>
        <dbReference type="Google" id="ProtNLM"/>
    </source>
</evidence>
<keyword evidence="1" id="KW-0472">Membrane</keyword>
<keyword evidence="1" id="KW-1133">Transmembrane helix</keyword>
<proteinExistence type="predicted"/>
<reference evidence="2 3" key="1">
    <citation type="submission" date="2023-07" db="EMBL/GenBank/DDBJ databases">
        <title>Sorghum-associated microbial communities from plants grown in Nebraska, USA.</title>
        <authorList>
            <person name="Schachtman D."/>
        </authorList>
    </citation>
    <scope>NUCLEOTIDE SEQUENCE [LARGE SCALE GENOMIC DNA]</scope>
    <source>
        <strain evidence="2 3">4256</strain>
    </source>
</reference>
<name>A0ABU1WXD7_SPHXE</name>